<keyword evidence="14" id="KW-0175">Coiled coil</keyword>
<keyword evidence="9 13" id="KW-0234">DNA repair</keyword>
<feature type="domain" description="Helicase ATP-binding" evidence="15">
    <location>
        <begin position="627"/>
        <end position="788"/>
    </location>
</feature>
<evidence type="ECO:0000256" key="14">
    <source>
        <dbReference type="SAM" id="Coils"/>
    </source>
</evidence>
<keyword evidence="6 17" id="KW-0347">Helicase</keyword>
<dbReference type="SUPFAM" id="SSF141259">
    <property type="entry name" value="CarD-like"/>
    <property type="match status" value="1"/>
</dbReference>
<dbReference type="InterPro" id="IPR005118">
    <property type="entry name" value="TRCF_C"/>
</dbReference>
<evidence type="ECO:0000256" key="9">
    <source>
        <dbReference type="ARBA" id="ARBA00023204"/>
    </source>
</evidence>
<dbReference type="Proteomes" id="UP000192368">
    <property type="component" value="Unassembled WGS sequence"/>
</dbReference>
<feature type="domain" description="Helicase C-terminal" evidence="16">
    <location>
        <begin position="809"/>
        <end position="963"/>
    </location>
</feature>
<evidence type="ECO:0000256" key="3">
    <source>
        <dbReference type="ARBA" id="ARBA00022741"/>
    </source>
</evidence>
<evidence type="ECO:0000256" key="10">
    <source>
        <dbReference type="ARBA" id="ARBA00061104"/>
    </source>
</evidence>
<reference evidence="18" key="1">
    <citation type="submission" date="2017-04" db="EMBL/GenBank/DDBJ databases">
        <authorList>
            <person name="Varghese N."/>
            <person name="Submissions S."/>
        </authorList>
    </citation>
    <scope>NUCLEOTIDE SEQUENCE [LARGE SCALE GENOMIC DNA]</scope>
    <source>
        <strain evidence="18">DSM 20463</strain>
    </source>
</reference>
<dbReference type="EMBL" id="FWWR01000009">
    <property type="protein sequence ID" value="SMB81115.1"/>
    <property type="molecule type" value="Genomic_DNA"/>
</dbReference>
<dbReference type="PANTHER" id="PTHR47964">
    <property type="entry name" value="ATP-DEPENDENT DNA HELICASE HOMOLOG RECG, CHLOROPLASTIC"/>
    <property type="match status" value="1"/>
</dbReference>
<dbReference type="PANTHER" id="PTHR47964:SF1">
    <property type="entry name" value="ATP-DEPENDENT DNA HELICASE HOMOLOG RECG, CHLOROPLASTIC"/>
    <property type="match status" value="1"/>
</dbReference>
<evidence type="ECO:0000259" key="16">
    <source>
        <dbReference type="PROSITE" id="PS51194"/>
    </source>
</evidence>
<dbReference type="Gene3D" id="3.40.50.11180">
    <property type="match status" value="1"/>
</dbReference>
<dbReference type="NCBIfam" id="TIGR00580">
    <property type="entry name" value="mfd"/>
    <property type="match status" value="1"/>
</dbReference>
<dbReference type="InterPro" id="IPR014001">
    <property type="entry name" value="Helicase_ATP-bd"/>
</dbReference>
<dbReference type="SMART" id="SM00490">
    <property type="entry name" value="HELICc"/>
    <property type="match status" value="1"/>
</dbReference>
<evidence type="ECO:0000256" key="2">
    <source>
        <dbReference type="ARBA" id="ARBA00022490"/>
    </source>
</evidence>
<keyword evidence="2 13" id="KW-0963">Cytoplasm</keyword>
<dbReference type="GO" id="GO:0000716">
    <property type="term" value="P:transcription-coupled nucleotide-excision repair, DNA damage recognition"/>
    <property type="evidence" value="ECO:0007669"/>
    <property type="project" value="UniProtKB-UniRule"/>
</dbReference>
<dbReference type="InterPro" id="IPR003711">
    <property type="entry name" value="CarD-like/TRCF_RID"/>
</dbReference>
<name>A0A1W1UJ17_PEPAS</name>
<dbReference type="GO" id="GO:0003678">
    <property type="term" value="F:DNA helicase activity"/>
    <property type="evidence" value="ECO:0007669"/>
    <property type="project" value="TreeGrafter"/>
</dbReference>
<dbReference type="Gene3D" id="3.40.50.300">
    <property type="entry name" value="P-loop containing nucleotide triphosphate hydrolases"/>
    <property type="match status" value="2"/>
</dbReference>
<comment type="subcellular location">
    <subcellularLocation>
        <location evidence="1 13">Cytoplasm</location>
    </subcellularLocation>
</comment>
<dbReference type="AlphaFoldDB" id="A0A1W1UJ17"/>
<dbReference type="GO" id="GO:0003684">
    <property type="term" value="F:damaged DNA binding"/>
    <property type="evidence" value="ECO:0007669"/>
    <property type="project" value="InterPro"/>
</dbReference>
<dbReference type="InterPro" id="IPR041471">
    <property type="entry name" value="UvrB_inter"/>
</dbReference>
<dbReference type="Gene3D" id="3.30.2060.10">
    <property type="entry name" value="Penicillin-binding protein 1b domain"/>
    <property type="match status" value="1"/>
</dbReference>
<evidence type="ECO:0000256" key="4">
    <source>
        <dbReference type="ARBA" id="ARBA00022763"/>
    </source>
</evidence>
<dbReference type="Pfam" id="PF00271">
    <property type="entry name" value="Helicase_C"/>
    <property type="match status" value="1"/>
</dbReference>
<evidence type="ECO:0000256" key="12">
    <source>
        <dbReference type="ARBA" id="ARBA00070128"/>
    </source>
</evidence>
<keyword evidence="3 13" id="KW-0547">Nucleotide-binding</keyword>
<dbReference type="InterPro" id="IPR027417">
    <property type="entry name" value="P-loop_NTPase"/>
</dbReference>
<keyword evidence="7 13" id="KW-0067">ATP-binding</keyword>
<dbReference type="EC" id="3.6.4.-" evidence="13"/>
<dbReference type="SMART" id="SM01058">
    <property type="entry name" value="CarD_TRCF"/>
    <property type="match status" value="1"/>
</dbReference>
<organism evidence="17 18">
    <name type="scientific">Peptoniphilus asaccharolyticus DSM 20463</name>
    <dbReference type="NCBI Taxonomy" id="573058"/>
    <lineage>
        <taxon>Bacteria</taxon>
        <taxon>Bacillati</taxon>
        <taxon>Bacillota</taxon>
        <taxon>Tissierellia</taxon>
        <taxon>Tissierellales</taxon>
        <taxon>Peptoniphilaceae</taxon>
        <taxon>Peptoniphilus</taxon>
    </lineage>
</organism>
<dbReference type="Gene3D" id="3.90.1150.50">
    <property type="entry name" value="Transcription-repair-coupling factor, D7 domain"/>
    <property type="match status" value="1"/>
</dbReference>
<accession>A0A1W1UJ17</accession>
<evidence type="ECO:0000256" key="1">
    <source>
        <dbReference type="ARBA" id="ARBA00004496"/>
    </source>
</evidence>
<dbReference type="GO" id="GO:0005524">
    <property type="term" value="F:ATP binding"/>
    <property type="evidence" value="ECO:0007669"/>
    <property type="project" value="UniProtKB-UniRule"/>
</dbReference>
<evidence type="ECO:0000259" key="15">
    <source>
        <dbReference type="PROSITE" id="PS51192"/>
    </source>
</evidence>
<dbReference type="SMART" id="SM00487">
    <property type="entry name" value="DEXDc"/>
    <property type="match status" value="1"/>
</dbReference>
<keyword evidence="5 13" id="KW-0378">Hydrolase</keyword>
<sequence length="1156" mass="132438">MLLKDGFRSLKNFLEIKNSIENGESLHIYGATPSATSHFSYSIFEDKPLVIVANDGLKARKIYEDLVSLGQKTEYFPEREVFLFNKFSKSTENTYSRLKTMTKLIDGEVDFLVCTLGALADKYSPVEVFKEYSFEIKEAENIVENIEQKLIDLGYERYTQVEAQGQFAIRGNIIDIYSEKPYRIELFDIEVDSIRTFDISTQRSVEKLTQIEILPAQEMILTAEMKETAIKKLKSELKKSKLSGREKDRFEEKFGRVLEKLEGGDVSSIIDLAIPFLDAEQTSNIISYFKTEPVIVMEEPNISFEHLEANVRDGLDNLSELILRGEALKAHENVKYNESFLVENLIKSNLVTLNTLTISQKYFKSGRPFNIKMKSSTNYRGKMKLFVDDLKDYVYRGNKVIILAGSETKAKKLVTTLAEFDLHSRFDKNLEDEIRTSEIVITEGSIHDGFELVDSKYVVLSYSEIYGNQNSKKKNKKDKNSKKVSFDDLKVGDYVVHEAHGIGKYIGTDRLEVQGIQKDYVILEYRGEDKLFIPIENLDSIYKYVAGDGVKPKINKLNSVEWSRTKQKARKNVEDLADDLINLYATREKIKGYSFSEDTQWQSEFEDAFIYEETEGQTSSIEEIKKDMESEKPMDRLLCADVGYGKTEVALRAAFKAIMDSKQVAFLVPTTILAEQHYNTIVERFRDFPVKIALLSRFRSRAQIKQDLEDLKAGYVDIVVGTHRLLSEDVKFKDLGLLIIDEEQRFGVRHKEKLKTLKENVDTLTLTATPIPRTLQMSMIGIRDMSVIDEPPEERFPVQTYVLEHNPSMVREAIIKEIERGGQVFYVTNRVQEMELKMAELKELVPEASFTMAHGQMSERQLENTFVDFIKGEYDVLIASTIIETGLDVQNANTIIVTEANRLGLSQLYQLRGRVGRSNRIAYAYFTYEKNVSLTEVATKRLKSIKEFTEFGSGYKLALKDLEIRGSGSILGSRQSGHINSIGYDLYIKYLKEAVAKKRGEEVEDIEDTQVDIKVNSFIPHSYVMDNEQRLEIYKKIAMIDSDVEYQDLVDELIDRYSDIPEEVSNLMDISLIRNKARESGITSIMQNGDKYDLRLKNLPNLELINILQDVYRSITFDLGASPGFKIKGLKYPLQDLLKIVEMVKLHKNNTNSSAS</sequence>
<dbReference type="Gene3D" id="2.40.10.170">
    <property type="match status" value="1"/>
</dbReference>
<dbReference type="Pfam" id="PF17757">
    <property type="entry name" value="UvrB_inter"/>
    <property type="match status" value="1"/>
</dbReference>
<evidence type="ECO:0000256" key="7">
    <source>
        <dbReference type="ARBA" id="ARBA00022840"/>
    </source>
</evidence>
<proteinExistence type="inferred from homology"/>
<dbReference type="PROSITE" id="PS51192">
    <property type="entry name" value="HELICASE_ATP_BIND_1"/>
    <property type="match status" value="1"/>
</dbReference>
<evidence type="ECO:0000313" key="18">
    <source>
        <dbReference type="Proteomes" id="UP000192368"/>
    </source>
</evidence>
<feature type="coiled-coil region" evidence="14">
    <location>
        <begin position="129"/>
        <end position="156"/>
    </location>
</feature>
<evidence type="ECO:0000256" key="8">
    <source>
        <dbReference type="ARBA" id="ARBA00023125"/>
    </source>
</evidence>
<dbReference type="InterPro" id="IPR011545">
    <property type="entry name" value="DEAD/DEAH_box_helicase_dom"/>
</dbReference>
<comment type="function">
    <text evidence="13">Couples transcription and DNA repair by recognizing RNA polymerase (RNAP) stalled at DNA lesions. Mediates ATP-dependent release of RNAP and its truncated transcript from the DNA, and recruitment of nucleotide excision repair machinery to the damaged site.</text>
</comment>
<dbReference type="CDD" id="cd17991">
    <property type="entry name" value="DEXHc_TRCF"/>
    <property type="match status" value="1"/>
</dbReference>
<dbReference type="GO" id="GO:0005737">
    <property type="term" value="C:cytoplasm"/>
    <property type="evidence" value="ECO:0007669"/>
    <property type="project" value="UniProtKB-SubCell"/>
</dbReference>
<evidence type="ECO:0000313" key="17">
    <source>
        <dbReference type="EMBL" id="SMB81115.1"/>
    </source>
</evidence>
<dbReference type="STRING" id="573058.SAMN00017477_0321"/>
<dbReference type="PROSITE" id="PS51194">
    <property type="entry name" value="HELICASE_CTER"/>
    <property type="match status" value="1"/>
</dbReference>
<evidence type="ECO:0000256" key="13">
    <source>
        <dbReference type="HAMAP-Rule" id="MF_00969"/>
    </source>
</evidence>
<dbReference type="OrthoDB" id="9804325at2"/>
<dbReference type="SUPFAM" id="SSF143517">
    <property type="entry name" value="TRCF domain-like"/>
    <property type="match status" value="1"/>
</dbReference>
<dbReference type="Pfam" id="PF02559">
    <property type="entry name" value="CarD_TRCF_RID"/>
    <property type="match status" value="1"/>
</dbReference>
<dbReference type="SUPFAM" id="SSF52540">
    <property type="entry name" value="P-loop containing nucleoside triphosphate hydrolases"/>
    <property type="match status" value="4"/>
</dbReference>
<evidence type="ECO:0000256" key="6">
    <source>
        <dbReference type="ARBA" id="ARBA00022806"/>
    </source>
</evidence>
<comment type="similarity">
    <text evidence="11 13">In the C-terminal section; belongs to the helicase family. RecG subfamily.</text>
</comment>
<protein>
    <recommendedName>
        <fullName evidence="12 13">Transcription-repair-coupling factor</fullName>
        <shortName evidence="13">TRCF</shortName>
        <ecNumber evidence="13">3.6.4.-</ecNumber>
    </recommendedName>
</protein>
<dbReference type="InterPro" id="IPR001650">
    <property type="entry name" value="Helicase_C-like"/>
</dbReference>
<dbReference type="InterPro" id="IPR004576">
    <property type="entry name" value="Mfd"/>
</dbReference>
<dbReference type="InterPro" id="IPR047112">
    <property type="entry name" value="RecG/Mfd"/>
</dbReference>
<dbReference type="GO" id="GO:0006355">
    <property type="term" value="P:regulation of DNA-templated transcription"/>
    <property type="evidence" value="ECO:0007669"/>
    <property type="project" value="UniProtKB-UniRule"/>
</dbReference>
<evidence type="ECO:0000256" key="11">
    <source>
        <dbReference type="ARBA" id="ARBA00061399"/>
    </source>
</evidence>
<dbReference type="InterPro" id="IPR036101">
    <property type="entry name" value="CarD-like/TRCF_RID_sf"/>
</dbReference>
<keyword evidence="8 13" id="KW-0238">DNA-binding</keyword>
<dbReference type="Pfam" id="PF00270">
    <property type="entry name" value="DEAD"/>
    <property type="match status" value="1"/>
</dbReference>
<dbReference type="Pfam" id="PF03461">
    <property type="entry name" value="TRCF"/>
    <property type="match status" value="1"/>
</dbReference>
<dbReference type="SMART" id="SM00982">
    <property type="entry name" value="TRCF"/>
    <property type="match status" value="1"/>
</dbReference>
<comment type="similarity">
    <text evidence="10 13">In the N-terminal section; belongs to the UvrB family.</text>
</comment>
<dbReference type="HAMAP" id="MF_00969">
    <property type="entry name" value="TRCF"/>
    <property type="match status" value="1"/>
</dbReference>
<keyword evidence="18" id="KW-1185">Reference proteome</keyword>
<dbReference type="FunFam" id="3.40.50.300:FF:000546">
    <property type="entry name" value="Transcription-repair-coupling factor"/>
    <property type="match status" value="1"/>
</dbReference>
<dbReference type="GO" id="GO:0016787">
    <property type="term" value="F:hydrolase activity"/>
    <property type="evidence" value="ECO:0007669"/>
    <property type="project" value="UniProtKB-KW"/>
</dbReference>
<keyword evidence="4 13" id="KW-0227">DNA damage</keyword>
<gene>
    <name evidence="13" type="primary">mfd</name>
    <name evidence="17" type="ORF">SAMN00017477_0321</name>
</gene>
<evidence type="ECO:0000256" key="5">
    <source>
        <dbReference type="ARBA" id="ARBA00022801"/>
    </source>
</evidence>
<dbReference type="InterPro" id="IPR037235">
    <property type="entry name" value="TRCF-like_C_D7"/>
</dbReference>